<feature type="compositionally biased region" description="Basic and acidic residues" evidence="1">
    <location>
        <begin position="420"/>
        <end position="437"/>
    </location>
</feature>
<sequence length="500" mass="55718">MTPSKTKQLRHQGPIQTATSMSYPQANLFPAPKVASPLTTHTYTLIQQDEEEQQQPKIMTSTTTPQQPSTPPFLNIQSPDFRSYKAFLRSPNPMNSNSNALMLDSVGLNRAATGTPPASTQAGYQISFHDSPSTNLDNMDFEAAYALLTQAQSPPPPPQPMSSGLHYEHGFQSPRNNTFNLADLTHSNLNSSTAANNDLKEYLFLSNTPSPKIYTPKLSTPTFLKPLPLAPHGDSTGNADSLGIDSLLSMFPKGQTPTHSSNQVMDDQLLLTENETNALDMFLDSIIDEKKPPIQTDPFHEHSANYFDLSEILANRHTPVSHQQLHQHLSPQRTNHALPLNEIHPLLKGGLGVAVTPPPSSLDMKLENHFELPPVAMVTKSPVKPIQEQKAQEVADERSESNVSQSSTGIKKQRRKRKNLLTEDQKKKNHISSEQRRRQIIKETFDQLIRLLPESQVECKTKNAKKKKQMAKSDVLEVSVREIELLTKVNMEMRLALGMQ</sequence>
<feature type="region of interest" description="Disordered" evidence="1">
    <location>
        <begin position="49"/>
        <end position="77"/>
    </location>
</feature>
<keyword evidence="4" id="KW-1185">Reference proteome</keyword>
<protein>
    <recommendedName>
        <fullName evidence="2">BHLH domain-containing protein</fullName>
    </recommendedName>
</protein>
<proteinExistence type="predicted"/>
<dbReference type="AlphaFoldDB" id="A0A9P8Q315"/>
<organism evidence="3 4">
    <name type="scientific">Wickerhamomyces pijperi</name>
    <name type="common">Yeast</name>
    <name type="synonym">Pichia pijperi</name>
    <dbReference type="NCBI Taxonomy" id="599730"/>
    <lineage>
        <taxon>Eukaryota</taxon>
        <taxon>Fungi</taxon>
        <taxon>Dikarya</taxon>
        <taxon>Ascomycota</taxon>
        <taxon>Saccharomycotina</taxon>
        <taxon>Saccharomycetes</taxon>
        <taxon>Phaffomycetales</taxon>
        <taxon>Wickerhamomycetaceae</taxon>
        <taxon>Wickerhamomyces</taxon>
    </lineage>
</organism>
<evidence type="ECO:0000259" key="2">
    <source>
        <dbReference type="PROSITE" id="PS50888"/>
    </source>
</evidence>
<dbReference type="Pfam" id="PF23179">
    <property type="entry name" value="bHLH_INO2"/>
    <property type="match status" value="1"/>
</dbReference>
<evidence type="ECO:0000313" key="3">
    <source>
        <dbReference type="EMBL" id="KAH3682215.1"/>
    </source>
</evidence>
<dbReference type="InterPro" id="IPR011598">
    <property type="entry name" value="bHLH_dom"/>
</dbReference>
<evidence type="ECO:0000256" key="1">
    <source>
        <dbReference type="SAM" id="MobiDB-lite"/>
    </source>
</evidence>
<dbReference type="InterPro" id="IPR057071">
    <property type="entry name" value="bHLH_INO2"/>
</dbReference>
<gene>
    <name evidence="3" type="ORF">WICPIJ_006836</name>
</gene>
<dbReference type="InterPro" id="IPR036638">
    <property type="entry name" value="HLH_DNA-bd_sf"/>
</dbReference>
<evidence type="ECO:0000313" key="4">
    <source>
        <dbReference type="Proteomes" id="UP000774326"/>
    </source>
</evidence>
<dbReference type="GO" id="GO:0046983">
    <property type="term" value="F:protein dimerization activity"/>
    <property type="evidence" value="ECO:0007669"/>
    <property type="project" value="InterPro"/>
</dbReference>
<feature type="region of interest" description="Disordered" evidence="1">
    <location>
        <begin position="381"/>
        <end position="437"/>
    </location>
</feature>
<dbReference type="Proteomes" id="UP000774326">
    <property type="component" value="Unassembled WGS sequence"/>
</dbReference>
<accession>A0A9P8Q315</accession>
<feature type="domain" description="BHLH" evidence="2">
    <location>
        <begin position="425"/>
        <end position="486"/>
    </location>
</feature>
<dbReference type="Gene3D" id="4.10.280.10">
    <property type="entry name" value="Helix-loop-helix DNA-binding domain"/>
    <property type="match status" value="1"/>
</dbReference>
<reference evidence="3" key="1">
    <citation type="journal article" date="2021" name="Open Biol.">
        <title>Shared evolutionary footprints suggest mitochondrial oxidative damage underlies multiple complex I losses in fungi.</title>
        <authorList>
            <person name="Schikora-Tamarit M.A."/>
            <person name="Marcet-Houben M."/>
            <person name="Nosek J."/>
            <person name="Gabaldon T."/>
        </authorList>
    </citation>
    <scope>NUCLEOTIDE SEQUENCE</scope>
    <source>
        <strain evidence="3">CBS2887</strain>
    </source>
</reference>
<comment type="caution">
    <text evidence="3">The sequence shown here is derived from an EMBL/GenBank/DDBJ whole genome shotgun (WGS) entry which is preliminary data.</text>
</comment>
<dbReference type="PROSITE" id="PS50888">
    <property type="entry name" value="BHLH"/>
    <property type="match status" value="1"/>
</dbReference>
<dbReference type="OrthoDB" id="3981286at2759"/>
<dbReference type="SUPFAM" id="SSF47459">
    <property type="entry name" value="HLH, helix-loop-helix DNA-binding domain"/>
    <property type="match status" value="1"/>
</dbReference>
<reference evidence="3" key="2">
    <citation type="submission" date="2021-01" db="EMBL/GenBank/DDBJ databases">
        <authorList>
            <person name="Schikora-Tamarit M.A."/>
        </authorList>
    </citation>
    <scope>NUCLEOTIDE SEQUENCE</scope>
    <source>
        <strain evidence="3">CBS2887</strain>
    </source>
</reference>
<feature type="compositionally biased region" description="Polar residues" evidence="1">
    <location>
        <begin position="401"/>
        <end position="410"/>
    </location>
</feature>
<feature type="compositionally biased region" description="Basic and acidic residues" evidence="1">
    <location>
        <begin position="390"/>
        <end position="400"/>
    </location>
</feature>
<dbReference type="EMBL" id="JAEUBG010003860">
    <property type="protein sequence ID" value="KAH3682215.1"/>
    <property type="molecule type" value="Genomic_DNA"/>
</dbReference>
<name>A0A9P8Q315_WICPI</name>